<organism evidence="4 5">
    <name type="scientific">Candidatus Endobugula sertula</name>
    <name type="common">Bugula neritina bacterial symbiont</name>
    <dbReference type="NCBI Taxonomy" id="62101"/>
    <lineage>
        <taxon>Bacteria</taxon>
        <taxon>Pseudomonadati</taxon>
        <taxon>Pseudomonadota</taxon>
        <taxon>Gammaproteobacteria</taxon>
        <taxon>Cellvibrionales</taxon>
        <taxon>Cellvibrionaceae</taxon>
        <taxon>Candidatus Endobugula</taxon>
    </lineage>
</organism>
<dbReference type="Pfam" id="PF00571">
    <property type="entry name" value="CBS"/>
    <property type="match status" value="2"/>
</dbReference>
<evidence type="ECO:0000313" key="4">
    <source>
        <dbReference type="EMBL" id="ODS24067.1"/>
    </source>
</evidence>
<reference evidence="4 5" key="1">
    <citation type="journal article" date="2016" name="Appl. Environ. Microbiol.">
        <title>Lack of Overt Genome Reduction in the Bryostatin-Producing Bryozoan Symbiont "Candidatus Endobugula sertula".</title>
        <authorList>
            <person name="Miller I.J."/>
            <person name="Vanee N."/>
            <person name="Fong S.S."/>
            <person name="Lim-Fong G.E."/>
            <person name="Kwan J.C."/>
        </authorList>
    </citation>
    <scope>NUCLEOTIDE SEQUENCE [LARGE SCALE GENOMIC DNA]</scope>
    <source>
        <strain evidence="4">AB1-4</strain>
    </source>
</reference>
<feature type="domain" description="CBS" evidence="3">
    <location>
        <begin position="77"/>
        <end position="133"/>
    </location>
</feature>
<evidence type="ECO:0000256" key="1">
    <source>
        <dbReference type="ARBA" id="ARBA00023122"/>
    </source>
</evidence>
<dbReference type="SMART" id="SM00116">
    <property type="entry name" value="CBS"/>
    <property type="match status" value="2"/>
</dbReference>
<dbReference type="STRING" id="62101.AB835_05425"/>
<dbReference type="InterPro" id="IPR046342">
    <property type="entry name" value="CBS_dom_sf"/>
</dbReference>
<evidence type="ECO:0000313" key="5">
    <source>
        <dbReference type="Proteomes" id="UP000242502"/>
    </source>
</evidence>
<dbReference type="InterPro" id="IPR044729">
    <property type="entry name" value="CBS_bac"/>
</dbReference>
<dbReference type="EMBL" id="MDLC01000014">
    <property type="protein sequence ID" value="ODS24067.1"/>
    <property type="molecule type" value="Genomic_DNA"/>
</dbReference>
<evidence type="ECO:0000259" key="3">
    <source>
        <dbReference type="PROSITE" id="PS51371"/>
    </source>
</evidence>
<gene>
    <name evidence="4" type="ORF">AB835_05425</name>
</gene>
<dbReference type="PANTHER" id="PTHR43080:SF2">
    <property type="entry name" value="CBS DOMAIN-CONTAINING PROTEIN"/>
    <property type="match status" value="1"/>
</dbReference>
<evidence type="ECO:0000256" key="2">
    <source>
        <dbReference type="PROSITE-ProRule" id="PRU00703"/>
    </source>
</evidence>
<dbReference type="InterPro" id="IPR000644">
    <property type="entry name" value="CBS_dom"/>
</dbReference>
<dbReference type="Proteomes" id="UP000242502">
    <property type="component" value="Unassembled WGS sequence"/>
</dbReference>
<dbReference type="AlphaFoldDB" id="A0A1D2QR68"/>
<keyword evidence="1 2" id="KW-0129">CBS domain</keyword>
<dbReference type="PANTHER" id="PTHR43080">
    <property type="entry name" value="CBS DOMAIN-CONTAINING PROTEIN CBSX3, MITOCHONDRIAL"/>
    <property type="match status" value="1"/>
</dbReference>
<feature type="domain" description="CBS" evidence="3">
    <location>
        <begin position="10"/>
        <end position="68"/>
    </location>
</feature>
<accession>A0A1D2QR68</accession>
<comment type="caution">
    <text evidence="4">The sequence shown here is derived from an EMBL/GenBank/DDBJ whole genome shotgun (WGS) entry which is preliminary data.</text>
</comment>
<proteinExistence type="predicted"/>
<dbReference type="CDD" id="cd04629">
    <property type="entry name" value="CBS_pair_bac"/>
    <property type="match status" value="1"/>
</dbReference>
<dbReference type="SUPFAM" id="SSF54631">
    <property type="entry name" value="CBS-domain pair"/>
    <property type="match status" value="1"/>
</dbReference>
<dbReference type="Gene3D" id="3.10.580.10">
    <property type="entry name" value="CBS-domain"/>
    <property type="match status" value="1"/>
</dbReference>
<protein>
    <submittedName>
        <fullName evidence="4">CBS domain-containing protein</fullName>
    </submittedName>
</protein>
<sequence>MLSILVEDFMDHNPHAVSASTSIKDAVAMMLKYGLNGVPVIDDNQKLIGYLSEQDCVKDMLNDAFYSEEPGPVSQVMQDQVMSVSPETSIVELAQIIMKNRPKNYPVKKEGKLVGLISRSDVLRALMKHEEDGYFHKPQ</sequence>
<dbReference type="InterPro" id="IPR051257">
    <property type="entry name" value="Diverse_CBS-Domain"/>
</dbReference>
<name>A0A1D2QR68_9GAMM</name>
<dbReference type="PROSITE" id="PS51371">
    <property type="entry name" value="CBS"/>
    <property type="match status" value="2"/>
</dbReference>